<dbReference type="EMBL" id="LAZR01000710">
    <property type="protein sequence ID" value="KKN59957.1"/>
    <property type="molecule type" value="Genomic_DNA"/>
</dbReference>
<organism evidence="1">
    <name type="scientific">marine sediment metagenome</name>
    <dbReference type="NCBI Taxonomy" id="412755"/>
    <lineage>
        <taxon>unclassified sequences</taxon>
        <taxon>metagenomes</taxon>
        <taxon>ecological metagenomes</taxon>
    </lineage>
</organism>
<accession>A0A0F9SCE8</accession>
<proteinExistence type="predicted"/>
<evidence type="ECO:0000313" key="1">
    <source>
        <dbReference type="EMBL" id="KKN59957.1"/>
    </source>
</evidence>
<reference evidence="1" key="1">
    <citation type="journal article" date="2015" name="Nature">
        <title>Complex archaea that bridge the gap between prokaryotes and eukaryotes.</title>
        <authorList>
            <person name="Spang A."/>
            <person name="Saw J.H."/>
            <person name="Jorgensen S.L."/>
            <person name="Zaremba-Niedzwiedzka K."/>
            <person name="Martijn J."/>
            <person name="Lind A.E."/>
            <person name="van Eijk R."/>
            <person name="Schleper C."/>
            <person name="Guy L."/>
            <person name="Ettema T.J."/>
        </authorList>
    </citation>
    <scope>NUCLEOTIDE SEQUENCE</scope>
</reference>
<dbReference type="AlphaFoldDB" id="A0A0F9SCE8"/>
<gene>
    <name evidence="1" type="ORF">LCGC14_0537070</name>
</gene>
<name>A0A0F9SCE8_9ZZZZ</name>
<comment type="caution">
    <text evidence="1">The sequence shown here is derived from an EMBL/GenBank/DDBJ whole genome shotgun (WGS) entry which is preliminary data.</text>
</comment>
<protein>
    <recommendedName>
        <fullName evidence="2">Four helix bundle protein</fullName>
    </recommendedName>
</protein>
<evidence type="ECO:0008006" key="2">
    <source>
        <dbReference type="Google" id="ProtNLM"/>
    </source>
</evidence>
<sequence>MKGVKLSSKQFSSFIDRNYRKPLCVQKGAIKQQSWVQLRLITENSMRGLGAMSKNTTPEERIVLNELIELKLKELDIIYNHIKRR</sequence>